<keyword evidence="3" id="KW-1185">Reference proteome</keyword>
<feature type="compositionally biased region" description="Basic residues" evidence="1">
    <location>
        <begin position="65"/>
        <end position="76"/>
    </location>
</feature>
<name>S8FGD1_FOMSC</name>
<organism evidence="2 3">
    <name type="scientific">Fomitopsis schrenkii</name>
    <name type="common">Brown rot fungus</name>
    <dbReference type="NCBI Taxonomy" id="2126942"/>
    <lineage>
        <taxon>Eukaryota</taxon>
        <taxon>Fungi</taxon>
        <taxon>Dikarya</taxon>
        <taxon>Basidiomycota</taxon>
        <taxon>Agaricomycotina</taxon>
        <taxon>Agaricomycetes</taxon>
        <taxon>Polyporales</taxon>
        <taxon>Fomitopsis</taxon>
    </lineage>
</organism>
<feature type="region of interest" description="Disordered" evidence="1">
    <location>
        <begin position="1"/>
        <end position="102"/>
    </location>
</feature>
<evidence type="ECO:0000313" key="3">
    <source>
        <dbReference type="Proteomes" id="UP000015241"/>
    </source>
</evidence>
<evidence type="ECO:0000313" key="2">
    <source>
        <dbReference type="EMBL" id="EPS97469.1"/>
    </source>
</evidence>
<dbReference type="InParanoid" id="S8FGD1"/>
<feature type="compositionally biased region" description="Low complexity" evidence="1">
    <location>
        <begin position="24"/>
        <end position="43"/>
    </location>
</feature>
<dbReference type="EMBL" id="KE504176">
    <property type="protein sequence ID" value="EPS97469.1"/>
    <property type="molecule type" value="Genomic_DNA"/>
</dbReference>
<proteinExistence type="predicted"/>
<protein>
    <submittedName>
        <fullName evidence="2">Uncharacterized protein</fullName>
    </submittedName>
</protein>
<feature type="region of interest" description="Disordered" evidence="1">
    <location>
        <begin position="121"/>
        <end position="147"/>
    </location>
</feature>
<feature type="region of interest" description="Disordered" evidence="1">
    <location>
        <begin position="188"/>
        <end position="214"/>
    </location>
</feature>
<accession>S8FGD1</accession>
<dbReference type="HOGENOM" id="CLU_064558_0_0_1"/>
<feature type="compositionally biased region" description="Low complexity" evidence="1">
    <location>
        <begin position="85"/>
        <end position="100"/>
    </location>
</feature>
<dbReference type="eggNOG" id="ENOG502SSF6">
    <property type="taxonomic scope" value="Eukaryota"/>
</dbReference>
<gene>
    <name evidence="2" type="ORF">FOMPIDRAFT_155183</name>
</gene>
<sequence length="275" mass="30775">MSSPPSTPSRPTRVLHYGHQPLNSSPLASSDGSSPLSSPGVPSYARRRAQYKSNEPQSISSPSTSRRRSQGQRRHVALGGDLFQPVPAESSSSSVAVPTEEAPRKAFLRERFKARCLERAQKDRERKIRGRRGAMSELSSEGDDEMIDDEEGDEEMINDELFHRLVASGKRKQQHAYRVSYQHDVGSSFDPVMEEEEDAAEWEHETDELKEPTPYDLEEEELAAYAAEYELHLEDLNPDDFFTYSDIDDFAASGQDTVEGVATGSAEDDDVEMVM</sequence>
<dbReference type="Proteomes" id="UP000015241">
    <property type="component" value="Unassembled WGS sequence"/>
</dbReference>
<reference evidence="2 3" key="1">
    <citation type="journal article" date="2012" name="Science">
        <title>The Paleozoic origin of enzymatic lignin decomposition reconstructed from 31 fungal genomes.</title>
        <authorList>
            <person name="Floudas D."/>
            <person name="Binder M."/>
            <person name="Riley R."/>
            <person name="Barry K."/>
            <person name="Blanchette R.A."/>
            <person name="Henrissat B."/>
            <person name="Martinez A.T."/>
            <person name="Otillar R."/>
            <person name="Spatafora J.W."/>
            <person name="Yadav J.S."/>
            <person name="Aerts A."/>
            <person name="Benoit I."/>
            <person name="Boyd A."/>
            <person name="Carlson A."/>
            <person name="Copeland A."/>
            <person name="Coutinho P.M."/>
            <person name="de Vries R.P."/>
            <person name="Ferreira P."/>
            <person name="Findley K."/>
            <person name="Foster B."/>
            <person name="Gaskell J."/>
            <person name="Glotzer D."/>
            <person name="Gorecki P."/>
            <person name="Heitman J."/>
            <person name="Hesse C."/>
            <person name="Hori C."/>
            <person name="Igarashi K."/>
            <person name="Jurgens J.A."/>
            <person name="Kallen N."/>
            <person name="Kersten P."/>
            <person name="Kohler A."/>
            <person name="Kuees U."/>
            <person name="Kumar T.K.A."/>
            <person name="Kuo A."/>
            <person name="LaButti K."/>
            <person name="Larrondo L.F."/>
            <person name="Lindquist E."/>
            <person name="Ling A."/>
            <person name="Lombard V."/>
            <person name="Lucas S."/>
            <person name="Lundell T."/>
            <person name="Martin R."/>
            <person name="McLaughlin D.J."/>
            <person name="Morgenstern I."/>
            <person name="Morin E."/>
            <person name="Murat C."/>
            <person name="Nagy L.G."/>
            <person name="Nolan M."/>
            <person name="Ohm R.A."/>
            <person name="Patyshakuliyeva A."/>
            <person name="Rokas A."/>
            <person name="Ruiz-Duenas F.J."/>
            <person name="Sabat G."/>
            <person name="Salamov A."/>
            <person name="Samejima M."/>
            <person name="Schmutz J."/>
            <person name="Slot J.C."/>
            <person name="St John F."/>
            <person name="Stenlid J."/>
            <person name="Sun H."/>
            <person name="Sun S."/>
            <person name="Syed K."/>
            <person name="Tsang A."/>
            <person name="Wiebenga A."/>
            <person name="Young D."/>
            <person name="Pisabarro A."/>
            <person name="Eastwood D.C."/>
            <person name="Martin F."/>
            <person name="Cullen D."/>
            <person name="Grigoriev I.V."/>
            <person name="Hibbett D.S."/>
        </authorList>
    </citation>
    <scope>NUCLEOTIDE SEQUENCE</scope>
    <source>
        <strain evidence="3">FP-58527</strain>
    </source>
</reference>
<feature type="compositionally biased region" description="Basic and acidic residues" evidence="1">
    <location>
        <begin position="201"/>
        <end position="213"/>
    </location>
</feature>
<dbReference type="OrthoDB" id="3268127at2759"/>
<dbReference type="AlphaFoldDB" id="S8FGD1"/>
<evidence type="ECO:0000256" key="1">
    <source>
        <dbReference type="SAM" id="MobiDB-lite"/>
    </source>
</evidence>